<evidence type="ECO:0000259" key="12">
    <source>
        <dbReference type="PROSITE" id="PS51140"/>
    </source>
</evidence>
<dbReference type="AlphaFoldDB" id="A0A1C1CRF0"/>
<keyword evidence="4" id="KW-0256">Endoplasmic reticulum</keyword>
<dbReference type="CDD" id="cd14424">
    <property type="entry name" value="CUE_Cue1p_like"/>
    <property type="match status" value="1"/>
</dbReference>
<feature type="compositionally biased region" description="Basic and acidic residues" evidence="10">
    <location>
        <begin position="189"/>
        <end position="203"/>
    </location>
</feature>
<reference evidence="14" key="1">
    <citation type="submission" date="2015-07" db="EMBL/GenBank/DDBJ databases">
        <authorList>
            <person name="Teixeira M.M."/>
            <person name="Souza R.C."/>
            <person name="Almeida L.G."/>
            <person name="Vicente V.A."/>
            <person name="de Hoog S."/>
            <person name="Bocca A.L."/>
            <person name="de Almeida S.R."/>
            <person name="Vasconcelos A.T."/>
            <person name="Felipe M.S."/>
        </authorList>
    </citation>
    <scope>NUCLEOTIDE SEQUENCE [LARGE SCALE GENOMIC DNA]</scope>
    <source>
        <strain evidence="14">KSF</strain>
    </source>
</reference>
<dbReference type="GO" id="GO:0005789">
    <property type="term" value="C:endoplasmic reticulum membrane"/>
    <property type="evidence" value="ECO:0007669"/>
    <property type="project" value="UniProtKB-SubCell"/>
</dbReference>
<keyword evidence="14" id="KW-1185">Reference proteome</keyword>
<feature type="region of interest" description="Disordered" evidence="10">
    <location>
        <begin position="125"/>
        <end position="156"/>
    </location>
</feature>
<keyword evidence="5 11" id="KW-1133">Transmembrane helix</keyword>
<gene>
    <name evidence="13" type="ORF">CLCR_09077</name>
</gene>
<dbReference type="EMBL" id="LGRB01000009">
    <property type="protein sequence ID" value="OCT51048.1"/>
    <property type="molecule type" value="Genomic_DNA"/>
</dbReference>
<name>A0A1C1CRF0_9EURO</name>
<protein>
    <recommendedName>
        <fullName evidence="9">Coupling of ubiquitin conjugation to ER degradation protein 1</fullName>
    </recommendedName>
</protein>
<evidence type="ECO:0000256" key="2">
    <source>
        <dbReference type="ARBA" id="ARBA00022692"/>
    </source>
</evidence>
<evidence type="ECO:0000313" key="13">
    <source>
        <dbReference type="EMBL" id="OCT51048.1"/>
    </source>
</evidence>
<feature type="compositionally biased region" description="Low complexity" evidence="10">
    <location>
        <begin position="219"/>
        <end position="230"/>
    </location>
</feature>
<evidence type="ECO:0000256" key="8">
    <source>
        <dbReference type="ARBA" id="ARBA00061383"/>
    </source>
</evidence>
<proteinExistence type="inferred from homology"/>
<dbReference type="FunFam" id="1.10.8.10:FF:000050">
    <property type="entry name" value="Related to AMFR protein"/>
    <property type="match status" value="1"/>
</dbReference>
<dbReference type="Pfam" id="PF02845">
    <property type="entry name" value="CUE"/>
    <property type="match status" value="1"/>
</dbReference>
<organism evidence="13 14">
    <name type="scientific">Cladophialophora carrionii</name>
    <dbReference type="NCBI Taxonomy" id="86049"/>
    <lineage>
        <taxon>Eukaryota</taxon>
        <taxon>Fungi</taxon>
        <taxon>Dikarya</taxon>
        <taxon>Ascomycota</taxon>
        <taxon>Pezizomycotina</taxon>
        <taxon>Eurotiomycetes</taxon>
        <taxon>Chaetothyriomycetidae</taxon>
        <taxon>Chaetothyriales</taxon>
        <taxon>Herpotrichiellaceae</taxon>
        <taxon>Cladophialophora</taxon>
    </lineage>
</organism>
<evidence type="ECO:0000256" key="10">
    <source>
        <dbReference type="SAM" id="MobiDB-lite"/>
    </source>
</evidence>
<dbReference type="STRING" id="86049.A0A1C1CRF0"/>
<accession>A0A1C1CRF0</accession>
<dbReference type="Proteomes" id="UP000094526">
    <property type="component" value="Unassembled WGS sequence"/>
</dbReference>
<dbReference type="InterPro" id="IPR003892">
    <property type="entry name" value="CUE"/>
</dbReference>
<evidence type="ECO:0000256" key="7">
    <source>
        <dbReference type="ARBA" id="ARBA00037847"/>
    </source>
</evidence>
<feature type="compositionally biased region" description="Polar residues" evidence="10">
    <location>
        <begin position="141"/>
        <end position="153"/>
    </location>
</feature>
<comment type="subcellular location">
    <subcellularLocation>
        <location evidence="7">Endomembrane system</location>
        <topology evidence="7">Single-pass membrane protein</topology>
    </subcellularLocation>
    <subcellularLocation>
        <location evidence="1">Endoplasmic reticulum membrane</location>
    </subcellularLocation>
</comment>
<evidence type="ECO:0000256" key="11">
    <source>
        <dbReference type="SAM" id="Phobius"/>
    </source>
</evidence>
<dbReference type="VEuPathDB" id="FungiDB:CLCR_09077"/>
<evidence type="ECO:0000256" key="4">
    <source>
        <dbReference type="ARBA" id="ARBA00022824"/>
    </source>
</evidence>
<evidence type="ECO:0000256" key="1">
    <source>
        <dbReference type="ARBA" id="ARBA00004586"/>
    </source>
</evidence>
<keyword evidence="2 11" id="KW-0812">Transmembrane</keyword>
<dbReference type="Gene3D" id="1.10.8.10">
    <property type="entry name" value="DNA helicase RuvA subunit, C-terminal domain"/>
    <property type="match status" value="1"/>
</dbReference>
<dbReference type="PROSITE" id="PS51140">
    <property type="entry name" value="CUE"/>
    <property type="match status" value="1"/>
</dbReference>
<keyword evidence="6 11" id="KW-0472">Membrane</keyword>
<keyword evidence="3" id="KW-0833">Ubl conjugation pathway</keyword>
<feature type="domain" description="CUE" evidence="12">
    <location>
        <begin position="57"/>
        <end position="100"/>
    </location>
</feature>
<feature type="compositionally biased region" description="Low complexity" evidence="10">
    <location>
        <begin position="35"/>
        <end position="52"/>
    </location>
</feature>
<comment type="caution">
    <text evidence="13">The sequence shown here is derived from an EMBL/GenBank/DDBJ whole genome shotgun (WGS) entry which is preliminary data.</text>
</comment>
<evidence type="ECO:0000256" key="5">
    <source>
        <dbReference type="ARBA" id="ARBA00022989"/>
    </source>
</evidence>
<comment type="similarity">
    <text evidence="8">Belongs to the CUE1 family.</text>
</comment>
<evidence type="ECO:0000256" key="6">
    <source>
        <dbReference type="ARBA" id="ARBA00023136"/>
    </source>
</evidence>
<sequence length="230" mass="25442">MASSAEEEATISIPSLAFVAVLGYFIYRYFFSSSTTTSDSSATSSSTSRGTTPGIRFTPAQVDQISQMFPQLSRRDIMWDLHRNRGSVQATTERVLMGRGLDPVSCKYRARDRSSKDEMLIALQAPPSFQPPPSFMTTPSDSTATTVQTTASKSLPPDLITRYNLQTKINSKGKEKEEESPPPGWASNKDARQKMLQRRRDEMILAARRKLQEKEADAPADADAQVVPPS</sequence>
<dbReference type="GO" id="GO:0043130">
    <property type="term" value="F:ubiquitin binding"/>
    <property type="evidence" value="ECO:0007669"/>
    <property type="project" value="InterPro"/>
</dbReference>
<evidence type="ECO:0000256" key="3">
    <source>
        <dbReference type="ARBA" id="ARBA00022786"/>
    </source>
</evidence>
<evidence type="ECO:0000256" key="9">
    <source>
        <dbReference type="ARBA" id="ARBA00072899"/>
    </source>
</evidence>
<feature type="region of interest" description="Disordered" evidence="10">
    <location>
        <begin position="35"/>
        <end position="56"/>
    </location>
</feature>
<feature type="region of interest" description="Disordered" evidence="10">
    <location>
        <begin position="169"/>
        <end position="230"/>
    </location>
</feature>
<feature type="transmembrane region" description="Helical" evidence="11">
    <location>
        <begin position="12"/>
        <end position="31"/>
    </location>
</feature>
<evidence type="ECO:0000313" key="14">
    <source>
        <dbReference type="Proteomes" id="UP000094526"/>
    </source>
</evidence>
<dbReference type="OrthoDB" id="3824970at2759"/>
<dbReference type="VEuPathDB" id="FungiDB:G647_09684"/>